<evidence type="ECO:0000313" key="1">
    <source>
        <dbReference type="EMBL" id="QFR57982.1"/>
    </source>
</evidence>
<gene>
    <name evidence="1" type="ORF">CPT_Moby_257</name>
</gene>
<evidence type="ECO:0000313" key="2">
    <source>
        <dbReference type="Proteomes" id="UP000325424"/>
    </source>
</evidence>
<dbReference type="Proteomes" id="UP000325424">
    <property type="component" value="Segment"/>
</dbReference>
<name>A0A5P8PMS8_9CAUD</name>
<organism evidence="1 2">
    <name type="scientific">Stenotrophomonas phage Moby</name>
    <dbReference type="NCBI Taxonomy" id="2601680"/>
    <lineage>
        <taxon>Viruses</taxon>
        <taxon>Duplodnaviria</taxon>
        <taxon>Heunggongvirae</taxon>
        <taxon>Uroviricota</taxon>
        <taxon>Caudoviricetes</taxon>
        <taxon>Menderavirus</taxon>
        <taxon>Menderavirus moby</taxon>
    </lineage>
</organism>
<accession>A0A5P8PMS8</accession>
<dbReference type="EMBL" id="MN095772">
    <property type="protein sequence ID" value="QFR57982.1"/>
    <property type="molecule type" value="Genomic_DNA"/>
</dbReference>
<protein>
    <submittedName>
        <fullName evidence="1">Uncharacterized protein</fullName>
    </submittedName>
</protein>
<sequence length="59" mass="7180">MMTYELNTYDRLGERGNIYSIPQRHVPDYVRDYELVRLVRLEVGQTYRDLDGDLWTRVE</sequence>
<keyword evidence="2" id="KW-1185">Reference proteome</keyword>
<proteinExistence type="predicted"/>
<reference evidence="2" key="1">
    <citation type="submission" date="2019-06" db="EMBL/GenBank/DDBJ databases">
        <title>Complete genome sequence of Stenotrophomonas phage Moby.</title>
        <authorList>
            <person name="Vicary A."/>
            <person name="Newkirk H."/>
            <person name="Moreland R."/>
            <person name="Liu M."/>
            <person name="Ramsey J."/>
            <person name="Gonzalez C.F."/>
            <person name="Leavitt J."/>
        </authorList>
    </citation>
    <scope>NUCLEOTIDE SEQUENCE [LARGE SCALE GENOMIC DNA]</scope>
</reference>